<reference evidence="2" key="1">
    <citation type="submission" date="2019-02" db="EMBL/GenBank/DDBJ databases">
        <title>Deep-cultivation of Planctomycetes and their phenomic and genomic characterization uncovers novel biology.</title>
        <authorList>
            <person name="Wiegand S."/>
            <person name="Jogler M."/>
            <person name="Boedeker C."/>
            <person name="Pinto D."/>
            <person name="Vollmers J."/>
            <person name="Rivas-Marin E."/>
            <person name="Kohn T."/>
            <person name="Peeters S.H."/>
            <person name="Heuer A."/>
            <person name="Rast P."/>
            <person name="Oberbeckmann S."/>
            <person name="Bunk B."/>
            <person name="Jeske O."/>
            <person name="Meyerdierks A."/>
            <person name="Storesund J.E."/>
            <person name="Kallscheuer N."/>
            <person name="Luecker S."/>
            <person name="Lage O.M."/>
            <person name="Pohl T."/>
            <person name="Merkel B.J."/>
            <person name="Hornburger P."/>
            <person name="Mueller R.-W."/>
            <person name="Bruemmer F."/>
            <person name="Labrenz M."/>
            <person name="Spormann A.M."/>
            <person name="Op den Camp H."/>
            <person name="Overmann J."/>
            <person name="Amann R."/>
            <person name="Jetten M.S.M."/>
            <person name="Mascher T."/>
            <person name="Medema M.H."/>
            <person name="Devos D.P."/>
            <person name="Kaster A.-K."/>
            <person name="Ovreas L."/>
            <person name="Rohde M."/>
            <person name="Galperin M.Y."/>
            <person name="Jogler C."/>
        </authorList>
    </citation>
    <scope>NUCLEOTIDE SEQUENCE [LARGE SCALE GENOMIC DNA]</scope>
    <source>
        <strain evidence="2">Pan97</strain>
    </source>
</reference>
<dbReference type="KEGG" id="bvo:Pan97_51940"/>
<accession>A0A518CFU7</accession>
<organism evidence="1 2">
    <name type="scientific">Bremerella volcania</name>
    <dbReference type="NCBI Taxonomy" id="2527984"/>
    <lineage>
        <taxon>Bacteria</taxon>
        <taxon>Pseudomonadati</taxon>
        <taxon>Planctomycetota</taxon>
        <taxon>Planctomycetia</taxon>
        <taxon>Pirellulales</taxon>
        <taxon>Pirellulaceae</taxon>
        <taxon>Bremerella</taxon>
    </lineage>
</organism>
<evidence type="ECO:0008006" key="3">
    <source>
        <dbReference type="Google" id="ProtNLM"/>
    </source>
</evidence>
<sequence length="133" mass="14859">MSLFLFSSKKLSISHIKVDMVEHCVYLEFIVSGDPSEPQWIALMHDIVEPISKTGKSRIFVDLSGISNAIDPMNHYRMGIRAGATFGIRACLAALRPVWDDDNFWETVATNRAAIAKSGDDRMTLLNWLTSDA</sequence>
<proteinExistence type="predicted"/>
<name>A0A518CFU7_9BACT</name>
<dbReference type="Proteomes" id="UP000318626">
    <property type="component" value="Chromosome"/>
</dbReference>
<dbReference type="AlphaFoldDB" id="A0A518CFU7"/>
<evidence type="ECO:0000313" key="1">
    <source>
        <dbReference type="EMBL" id="QDU78113.1"/>
    </source>
</evidence>
<dbReference type="EMBL" id="CP036289">
    <property type="protein sequence ID" value="QDU78113.1"/>
    <property type="molecule type" value="Genomic_DNA"/>
</dbReference>
<evidence type="ECO:0000313" key="2">
    <source>
        <dbReference type="Proteomes" id="UP000318626"/>
    </source>
</evidence>
<protein>
    <recommendedName>
        <fullName evidence="3">STAS/SEC14 domain-containing protein</fullName>
    </recommendedName>
</protein>
<keyword evidence="2" id="KW-1185">Reference proteome</keyword>
<gene>
    <name evidence="1" type="ORF">Pan97_51940</name>
</gene>